<feature type="compositionally biased region" description="Polar residues" evidence="1">
    <location>
        <begin position="1"/>
        <end position="12"/>
    </location>
</feature>
<dbReference type="Proteomes" id="UP000623129">
    <property type="component" value="Unassembled WGS sequence"/>
</dbReference>
<keyword evidence="3" id="KW-1185">Reference proteome</keyword>
<evidence type="ECO:0000313" key="2">
    <source>
        <dbReference type="EMBL" id="KAF3327976.1"/>
    </source>
</evidence>
<organism evidence="2 3">
    <name type="scientific">Carex littledalei</name>
    <dbReference type="NCBI Taxonomy" id="544730"/>
    <lineage>
        <taxon>Eukaryota</taxon>
        <taxon>Viridiplantae</taxon>
        <taxon>Streptophyta</taxon>
        <taxon>Embryophyta</taxon>
        <taxon>Tracheophyta</taxon>
        <taxon>Spermatophyta</taxon>
        <taxon>Magnoliopsida</taxon>
        <taxon>Liliopsida</taxon>
        <taxon>Poales</taxon>
        <taxon>Cyperaceae</taxon>
        <taxon>Cyperoideae</taxon>
        <taxon>Cariceae</taxon>
        <taxon>Carex</taxon>
        <taxon>Carex subgen. Euthyceras</taxon>
    </lineage>
</organism>
<evidence type="ECO:0000313" key="3">
    <source>
        <dbReference type="Proteomes" id="UP000623129"/>
    </source>
</evidence>
<sequence>MTLSHRGQTSLAATEAAPPHPPPDRRLHDHRSRRSNWSPRSSAALRTRSPPVAESNRSGDLNANYAIND</sequence>
<feature type="compositionally biased region" description="Polar residues" evidence="1">
    <location>
        <begin position="55"/>
        <end position="69"/>
    </location>
</feature>
<comment type="caution">
    <text evidence="2">The sequence shown here is derived from an EMBL/GenBank/DDBJ whole genome shotgun (WGS) entry which is preliminary data.</text>
</comment>
<name>A0A833QU39_9POAL</name>
<gene>
    <name evidence="2" type="ORF">FCM35_KLT06582</name>
</gene>
<reference evidence="2" key="1">
    <citation type="submission" date="2020-01" db="EMBL/GenBank/DDBJ databases">
        <title>Genome sequence of Kobresia littledalei, the first chromosome-level genome in the family Cyperaceae.</title>
        <authorList>
            <person name="Qu G."/>
        </authorList>
    </citation>
    <scope>NUCLEOTIDE SEQUENCE</scope>
    <source>
        <strain evidence="2">C.B.Clarke</strain>
        <tissue evidence="2">Leaf</tissue>
    </source>
</reference>
<accession>A0A833QU39</accession>
<protein>
    <submittedName>
        <fullName evidence="2">Uncharacterized protein</fullName>
    </submittedName>
</protein>
<evidence type="ECO:0000256" key="1">
    <source>
        <dbReference type="SAM" id="MobiDB-lite"/>
    </source>
</evidence>
<feature type="region of interest" description="Disordered" evidence="1">
    <location>
        <begin position="1"/>
        <end position="69"/>
    </location>
</feature>
<dbReference type="EMBL" id="SWLB01000016">
    <property type="protein sequence ID" value="KAF3327976.1"/>
    <property type="molecule type" value="Genomic_DNA"/>
</dbReference>
<dbReference type="AlphaFoldDB" id="A0A833QU39"/>
<proteinExistence type="predicted"/>